<evidence type="ECO:0000256" key="8">
    <source>
        <dbReference type="ARBA" id="ARBA00055433"/>
    </source>
</evidence>
<dbReference type="InterPro" id="IPR017972">
    <property type="entry name" value="Cyt_P450_CS"/>
</dbReference>
<keyword evidence="4 9" id="KW-0479">Metal-binding</keyword>
<evidence type="ECO:0000256" key="3">
    <source>
        <dbReference type="ARBA" id="ARBA00022617"/>
    </source>
</evidence>
<dbReference type="GO" id="GO:0005506">
    <property type="term" value="F:iron ion binding"/>
    <property type="evidence" value="ECO:0007669"/>
    <property type="project" value="InterPro"/>
</dbReference>
<accession>A0A840IMQ2</accession>
<dbReference type="FunFam" id="1.10.630.10:FF:000018">
    <property type="entry name" value="Cytochrome P450 monooxygenase"/>
    <property type="match status" value="1"/>
</dbReference>
<dbReference type="GO" id="GO:0004497">
    <property type="term" value="F:monooxygenase activity"/>
    <property type="evidence" value="ECO:0007669"/>
    <property type="project" value="UniProtKB-KW"/>
</dbReference>
<dbReference type="PRINTS" id="PR00359">
    <property type="entry name" value="BP450"/>
</dbReference>
<evidence type="ECO:0000313" key="11">
    <source>
        <dbReference type="Proteomes" id="UP000581769"/>
    </source>
</evidence>
<protein>
    <submittedName>
        <fullName evidence="10">Cytochrome P450</fullName>
    </submittedName>
</protein>
<evidence type="ECO:0000313" key="10">
    <source>
        <dbReference type="EMBL" id="MBB4682657.1"/>
    </source>
</evidence>
<keyword evidence="5 9" id="KW-0560">Oxidoreductase</keyword>
<dbReference type="RefSeq" id="WP_312873686.1">
    <property type="nucleotide sequence ID" value="NZ_JACHMG010000001.1"/>
</dbReference>
<dbReference type="GO" id="GO:0016705">
    <property type="term" value="F:oxidoreductase activity, acting on paired donors, with incorporation or reduction of molecular oxygen"/>
    <property type="evidence" value="ECO:0007669"/>
    <property type="project" value="InterPro"/>
</dbReference>
<evidence type="ECO:0000256" key="4">
    <source>
        <dbReference type="ARBA" id="ARBA00022723"/>
    </source>
</evidence>
<reference evidence="10 11" key="1">
    <citation type="submission" date="2020-08" db="EMBL/GenBank/DDBJ databases">
        <title>Sequencing the genomes of 1000 actinobacteria strains.</title>
        <authorList>
            <person name="Klenk H.-P."/>
        </authorList>
    </citation>
    <scope>NUCLEOTIDE SEQUENCE [LARGE SCALE GENOMIC DNA]</scope>
    <source>
        <strain evidence="10 11">DSM 45859</strain>
    </source>
</reference>
<dbReference type="EMBL" id="JACHMG010000001">
    <property type="protein sequence ID" value="MBB4682657.1"/>
    <property type="molecule type" value="Genomic_DNA"/>
</dbReference>
<comment type="similarity">
    <text evidence="2 9">Belongs to the cytochrome P450 family.</text>
</comment>
<dbReference type="Proteomes" id="UP000581769">
    <property type="component" value="Unassembled WGS sequence"/>
</dbReference>
<evidence type="ECO:0000256" key="5">
    <source>
        <dbReference type="ARBA" id="ARBA00023002"/>
    </source>
</evidence>
<keyword evidence="11" id="KW-1185">Reference proteome</keyword>
<dbReference type="Gene3D" id="1.10.630.10">
    <property type="entry name" value="Cytochrome P450"/>
    <property type="match status" value="1"/>
</dbReference>
<keyword evidence="3 9" id="KW-0349">Heme</keyword>
<dbReference type="CDD" id="cd11030">
    <property type="entry name" value="CYP105-like"/>
    <property type="match status" value="1"/>
</dbReference>
<evidence type="ECO:0000256" key="2">
    <source>
        <dbReference type="ARBA" id="ARBA00010617"/>
    </source>
</evidence>
<gene>
    <name evidence="10" type="ORF">BJY18_000142</name>
</gene>
<dbReference type="InterPro" id="IPR002397">
    <property type="entry name" value="Cyt_P450_B"/>
</dbReference>
<dbReference type="PANTHER" id="PTHR46696">
    <property type="entry name" value="P450, PUTATIVE (EUROFUNG)-RELATED"/>
    <property type="match status" value="1"/>
</dbReference>
<keyword evidence="6 9" id="KW-0408">Iron</keyword>
<comment type="pathway">
    <text evidence="1">Antibiotic biosynthesis; vancomycin biosynthesis.</text>
</comment>
<dbReference type="PROSITE" id="PS00086">
    <property type="entry name" value="CYTOCHROME_P450"/>
    <property type="match status" value="1"/>
</dbReference>
<keyword evidence="7 9" id="KW-0503">Monooxygenase</keyword>
<comment type="function">
    <text evidence="8">Involved in the coupling of aromatic side chains of the heptapeptide of vancomycin.</text>
</comment>
<dbReference type="PRINTS" id="PR00385">
    <property type="entry name" value="P450"/>
</dbReference>
<dbReference type="AlphaFoldDB" id="A0A840IMQ2"/>
<organism evidence="10 11">
    <name type="scientific">Amycolatopsis jiangsuensis</name>
    <dbReference type="NCBI Taxonomy" id="1181879"/>
    <lineage>
        <taxon>Bacteria</taxon>
        <taxon>Bacillati</taxon>
        <taxon>Actinomycetota</taxon>
        <taxon>Actinomycetes</taxon>
        <taxon>Pseudonocardiales</taxon>
        <taxon>Pseudonocardiaceae</taxon>
        <taxon>Amycolatopsis</taxon>
    </lineage>
</organism>
<evidence type="ECO:0000256" key="7">
    <source>
        <dbReference type="ARBA" id="ARBA00023033"/>
    </source>
</evidence>
<dbReference type="PANTHER" id="PTHR46696:SF1">
    <property type="entry name" value="CYTOCHROME P450 YJIB-RELATED"/>
    <property type="match status" value="1"/>
</dbReference>
<evidence type="ECO:0000256" key="6">
    <source>
        <dbReference type="ARBA" id="ARBA00023004"/>
    </source>
</evidence>
<dbReference type="Pfam" id="PF00067">
    <property type="entry name" value="p450"/>
    <property type="match status" value="1"/>
</dbReference>
<dbReference type="InterPro" id="IPR001128">
    <property type="entry name" value="Cyt_P450"/>
</dbReference>
<dbReference type="InterPro" id="IPR036396">
    <property type="entry name" value="Cyt_P450_sf"/>
</dbReference>
<dbReference type="GO" id="GO:0020037">
    <property type="term" value="F:heme binding"/>
    <property type="evidence" value="ECO:0007669"/>
    <property type="project" value="InterPro"/>
</dbReference>
<proteinExistence type="inferred from homology"/>
<comment type="caution">
    <text evidence="10">The sequence shown here is derived from an EMBL/GenBank/DDBJ whole genome shotgun (WGS) entry which is preliminary data.</text>
</comment>
<name>A0A840IMQ2_9PSEU</name>
<evidence type="ECO:0000256" key="9">
    <source>
        <dbReference type="RuleBase" id="RU000461"/>
    </source>
</evidence>
<dbReference type="SUPFAM" id="SSF48264">
    <property type="entry name" value="Cytochrome P450"/>
    <property type="match status" value="1"/>
</dbReference>
<sequence>MSTTDNVDPAELPAYPMARGCPLHPPAEYAELSTQQPVSRAVLPSGKPVWLVASHELVKEILTDPRVSSNRFHSGFPHQFRRVQTAAQQAEQTKQSSAVIGRAFGVDGAEHAGRKRLVVPEFTVRRVQAFRPRIQEIVDDVLDEMTAAGSPAELMSAFALPVPSRVICELLDVPLADRQYFLDRTTTMVDQSTTVEQRQQANIDVLAKLDGLIRAKEADPADDVLGRIVRRNVELGVLDHDEIVGVAAFLLISGFETTANMIAMGTLGLLENPGQLELLTEDPGLAGSAVDELLRYFSVSDPAGSRVATEDIELGGVRIPAGDGVIALAGAANWDPQVFDRPERLDIRRKARGHLAFGHGAHQCIGLHLARLELEVVFGTLFRRLPGLRVTAPVDDLRYKVGANIYGVHEVPVAW</sequence>
<evidence type="ECO:0000256" key="1">
    <source>
        <dbReference type="ARBA" id="ARBA00004660"/>
    </source>
</evidence>